<name>A0ABT8KP31_9BACT</name>
<organism evidence="1 2">
    <name type="scientific">Splendidivirga corallicola</name>
    <dbReference type="NCBI Taxonomy" id="3051826"/>
    <lineage>
        <taxon>Bacteria</taxon>
        <taxon>Pseudomonadati</taxon>
        <taxon>Bacteroidota</taxon>
        <taxon>Cytophagia</taxon>
        <taxon>Cytophagales</taxon>
        <taxon>Splendidivirgaceae</taxon>
        <taxon>Splendidivirga</taxon>
    </lineage>
</organism>
<gene>
    <name evidence="1" type="ORF">QQ008_13995</name>
</gene>
<protein>
    <submittedName>
        <fullName evidence="1">Uncharacterized protein</fullName>
    </submittedName>
</protein>
<sequence>MIILPINDTSKARTLLEEAINDKFTITMLVFGDGQGEDQIASKADVRANALPSTRRVVWVRDTSILTRNEKTAYRKDDNDIIVCALDLDDKPAVHLNRIKAKSFIHLEKAFLKAQQS</sequence>
<comment type="caution">
    <text evidence="1">The sequence shown here is derived from an EMBL/GenBank/DDBJ whole genome shotgun (WGS) entry which is preliminary data.</text>
</comment>
<accession>A0ABT8KP31</accession>
<evidence type="ECO:0000313" key="1">
    <source>
        <dbReference type="EMBL" id="MDN5202494.1"/>
    </source>
</evidence>
<dbReference type="RefSeq" id="WP_346752518.1">
    <property type="nucleotide sequence ID" value="NZ_JAUJEA010000004.1"/>
</dbReference>
<dbReference type="EMBL" id="JAUJEA010000004">
    <property type="protein sequence ID" value="MDN5202494.1"/>
    <property type="molecule type" value="Genomic_DNA"/>
</dbReference>
<keyword evidence="2" id="KW-1185">Reference proteome</keyword>
<proteinExistence type="predicted"/>
<evidence type="ECO:0000313" key="2">
    <source>
        <dbReference type="Proteomes" id="UP001172082"/>
    </source>
</evidence>
<reference evidence="1" key="1">
    <citation type="submission" date="2023-06" db="EMBL/GenBank/DDBJ databases">
        <title>Genomic of Parafulvivirga corallium.</title>
        <authorList>
            <person name="Wang G."/>
        </authorList>
    </citation>
    <scope>NUCLEOTIDE SEQUENCE</scope>
    <source>
        <strain evidence="1">BMA10</strain>
    </source>
</reference>
<dbReference type="Proteomes" id="UP001172082">
    <property type="component" value="Unassembled WGS sequence"/>
</dbReference>